<evidence type="ECO:0000313" key="1">
    <source>
        <dbReference type="EMBL" id="JAH99577.1"/>
    </source>
</evidence>
<proteinExistence type="predicted"/>
<dbReference type="AlphaFoldDB" id="A0A0E9X9Z1"/>
<organism evidence="1">
    <name type="scientific">Anguilla anguilla</name>
    <name type="common">European freshwater eel</name>
    <name type="synonym">Muraena anguilla</name>
    <dbReference type="NCBI Taxonomy" id="7936"/>
    <lineage>
        <taxon>Eukaryota</taxon>
        <taxon>Metazoa</taxon>
        <taxon>Chordata</taxon>
        <taxon>Craniata</taxon>
        <taxon>Vertebrata</taxon>
        <taxon>Euteleostomi</taxon>
        <taxon>Actinopterygii</taxon>
        <taxon>Neopterygii</taxon>
        <taxon>Teleostei</taxon>
        <taxon>Anguilliformes</taxon>
        <taxon>Anguillidae</taxon>
        <taxon>Anguilla</taxon>
    </lineage>
</organism>
<protein>
    <submittedName>
        <fullName evidence="1">Uncharacterized protein</fullName>
    </submittedName>
</protein>
<dbReference type="EMBL" id="GBXM01009000">
    <property type="protein sequence ID" value="JAH99577.1"/>
    <property type="molecule type" value="Transcribed_RNA"/>
</dbReference>
<reference evidence="1" key="1">
    <citation type="submission" date="2014-11" db="EMBL/GenBank/DDBJ databases">
        <authorList>
            <person name="Amaro Gonzalez C."/>
        </authorList>
    </citation>
    <scope>NUCLEOTIDE SEQUENCE</scope>
</reference>
<sequence length="36" mass="4092">MGPRCLKTHQAQKSYLAHWVSLQSGIHQTVKCVKNI</sequence>
<reference evidence="1" key="2">
    <citation type="journal article" date="2015" name="Fish Shellfish Immunol.">
        <title>Early steps in the European eel (Anguilla anguilla)-Vibrio vulnificus interaction in the gills: Role of the RtxA13 toxin.</title>
        <authorList>
            <person name="Callol A."/>
            <person name="Pajuelo D."/>
            <person name="Ebbesson L."/>
            <person name="Teles M."/>
            <person name="MacKenzie S."/>
            <person name="Amaro C."/>
        </authorList>
    </citation>
    <scope>NUCLEOTIDE SEQUENCE</scope>
</reference>
<accession>A0A0E9X9Z1</accession>
<name>A0A0E9X9Z1_ANGAN</name>